<evidence type="ECO:0000313" key="2">
    <source>
        <dbReference type="Proteomes" id="UP000201613"/>
    </source>
</evidence>
<dbReference type="EMBL" id="FXZK01000005">
    <property type="protein sequence ID" value="SMY08546.1"/>
    <property type="molecule type" value="Genomic_DNA"/>
</dbReference>
<organism evidence="1 2">
    <name type="scientific">Flavimaricola marinus</name>
    <dbReference type="NCBI Taxonomy" id="1819565"/>
    <lineage>
        <taxon>Bacteria</taxon>
        <taxon>Pseudomonadati</taxon>
        <taxon>Pseudomonadota</taxon>
        <taxon>Alphaproteobacteria</taxon>
        <taxon>Rhodobacterales</taxon>
        <taxon>Paracoccaceae</taxon>
        <taxon>Flavimaricola</taxon>
    </lineage>
</organism>
<dbReference type="OrthoDB" id="7846349at2"/>
<dbReference type="SUPFAM" id="SSF52058">
    <property type="entry name" value="L domain-like"/>
    <property type="match status" value="1"/>
</dbReference>
<dbReference type="AlphaFoldDB" id="A0A238LHV9"/>
<gene>
    <name evidence="1" type="primary">inlA</name>
    <name evidence="1" type="ORF">LOM8899_02699</name>
</gene>
<evidence type="ECO:0000313" key="1">
    <source>
        <dbReference type="EMBL" id="SMY08546.1"/>
    </source>
</evidence>
<protein>
    <submittedName>
        <fullName evidence="1">Internalin-A</fullName>
    </submittedName>
</protein>
<keyword evidence="2" id="KW-1185">Reference proteome</keyword>
<dbReference type="Proteomes" id="UP000201613">
    <property type="component" value="Unassembled WGS sequence"/>
</dbReference>
<reference evidence="1 2" key="1">
    <citation type="submission" date="2017-05" db="EMBL/GenBank/DDBJ databases">
        <authorList>
            <person name="Song R."/>
            <person name="Chenine A.L."/>
            <person name="Ruprecht R.M."/>
        </authorList>
    </citation>
    <scope>NUCLEOTIDE SEQUENCE [LARGE SCALE GENOMIC DNA]</scope>
    <source>
        <strain evidence="1 2">CECT 8899</strain>
    </source>
</reference>
<sequence length="241" mass="25962">MLQISKIIAVAAVSLILGACDDPAPPIDHRQADIDRGNAAVAECVAIQCERLDLDSAALADYSILGSMTHVKALMISYTDFSDLGDIAAMTQLEELHIGQTDVSDLSGLSAFPNLKVLHAQQMRNVSDYSPIGQLRRLDELAIGDYQTSPASVIAALPQLRRVVLYIDGEEDLSPLAGHPGLEVVDFTDSYVNDISPLLTMPRLRQTSVPDFWESSPIAADAEALMARGVVVYEQPSVVVC</sequence>
<dbReference type="Gene3D" id="3.80.10.10">
    <property type="entry name" value="Ribonuclease Inhibitor"/>
    <property type="match status" value="1"/>
</dbReference>
<accession>A0A238LHV9</accession>
<dbReference type="PROSITE" id="PS51257">
    <property type="entry name" value="PROKAR_LIPOPROTEIN"/>
    <property type="match status" value="1"/>
</dbReference>
<dbReference type="RefSeq" id="WP_093992746.1">
    <property type="nucleotide sequence ID" value="NZ_FXZK01000005.1"/>
</dbReference>
<name>A0A238LHV9_9RHOB</name>
<proteinExistence type="predicted"/>
<dbReference type="InterPro" id="IPR032675">
    <property type="entry name" value="LRR_dom_sf"/>
</dbReference>